<dbReference type="SUPFAM" id="SSF55008">
    <property type="entry name" value="HMA, heavy metal-associated domain"/>
    <property type="match status" value="1"/>
</dbReference>
<gene>
    <name evidence="3" type="ORF">DF3PB_3440005</name>
</gene>
<dbReference type="PROSITE" id="PS01047">
    <property type="entry name" value="HMA_1"/>
    <property type="match status" value="1"/>
</dbReference>
<dbReference type="GO" id="GO:0046872">
    <property type="term" value="F:metal ion binding"/>
    <property type="evidence" value="ECO:0007669"/>
    <property type="project" value="UniProtKB-KW"/>
</dbReference>
<dbReference type="InterPro" id="IPR036163">
    <property type="entry name" value="HMA_dom_sf"/>
</dbReference>
<name>A0A380TGT8_9ZZZZ</name>
<evidence type="ECO:0000259" key="2">
    <source>
        <dbReference type="PROSITE" id="PS50846"/>
    </source>
</evidence>
<reference evidence="3" key="1">
    <citation type="submission" date="2018-07" db="EMBL/GenBank/DDBJ databases">
        <authorList>
            <person name="Quirk P.G."/>
            <person name="Krulwich T.A."/>
        </authorList>
    </citation>
    <scope>NUCLEOTIDE SEQUENCE</scope>
</reference>
<dbReference type="CDD" id="cd00371">
    <property type="entry name" value="HMA"/>
    <property type="match status" value="1"/>
</dbReference>
<proteinExistence type="predicted"/>
<dbReference type="InterPro" id="IPR017969">
    <property type="entry name" value="Heavy-metal-associated_CS"/>
</dbReference>
<evidence type="ECO:0000313" key="3">
    <source>
        <dbReference type="EMBL" id="SUS06899.1"/>
    </source>
</evidence>
<sequence length="70" mass="7139">MTTIYRVDGMTCQGCARAVTNAIKEAVPDADVAIDLAGGRVTVAGPADEARIRAAIEAAGFEYRGTAPAA</sequence>
<dbReference type="Gene3D" id="3.30.70.100">
    <property type="match status" value="1"/>
</dbReference>
<evidence type="ECO:0000256" key="1">
    <source>
        <dbReference type="ARBA" id="ARBA00022723"/>
    </source>
</evidence>
<dbReference type="InterPro" id="IPR006121">
    <property type="entry name" value="HMA_dom"/>
</dbReference>
<feature type="domain" description="HMA" evidence="2">
    <location>
        <begin position="1"/>
        <end position="64"/>
    </location>
</feature>
<protein>
    <submittedName>
        <fullName evidence="3">Heavy metal transporter</fullName>
    </submittedName>
</protein>
<keyword evidence="1" id="KW-0479">Metal-binding</keyword>
<dbReference type="PROSITE" id="PS50846">
    <property type="entry name" value="HMA_2"/>
    <property type="match status" value="1"/>
</dbReference>
<dbReference type="Pfam" id="PF00403">
    <property type="entry name" value="HMA"/>
    <property type="match status" value="1"/>
</dbReference>
<dbReference type="EMBL" id="UIDG01000273">
    <property type="protein sequence ID" value="SUS06899.1"/>
    <property type="molecule type" value="Genomic_DNA"/>
</dbReference>
<dbReference type="AlphaFoldDB" id="A0A380TGT8"/>
<organism evidence="3">
    <name type="scientific">metagenome</name>
    <dbReference type="NCBI Taxonomy" id="256318"/>
    <lineage>
        <taxon>unclassified sequences</taxon>
        <taxon>metagenomes</taxon>
    </lineage>
</organism>
<accession>A0A380TGT8</accession>